<comment type="caution">
    <text evidence="4">The sequence shown here is derived from an EMBL/GenBank/DDBJ whole genome shotgun (WGS) entry which is preliminary data.</text>
</comment>
<proteinExistence type="inferred from homology"/>
<dbReference type="Gene3D" id="1.10.10.630">
    <property type="entry name" value="DnaD domain-like"/>
    <property type="match status" value="1"/>
</dbReference>
<feature type="compositionally biased region" description="Polar residues" evidence="2">
    <location>
        <begin position="127"/>
        <end position="138"/>
    </location>
</feature>
<feature type="region of interest" description="Disordered" evidence="2">
    <location>
        <begin position="239"/>
        <end position="276"/>
    </location>
</feature>
<evidence type="ECO:0000313" key="4">
    <source>
        <dbReference type="EMBL" id="MSS42441.1"/>
    </source>
</evidence>
<evidence type="ECO:0000256" key="1">
    <source>
        <dbReference type="ARBA" id="ARBA00093462"/>
    </source>
</evidence>
<dbReference type="NCBIfam" id="TIGR01446">
    <property type="entry name" value="DnaD_dom"/>
    <property type="match status" value="1"/>
</dbReference>
<dbReference type="PANTHER" id="PTHR37293">
    <property type="entry name" value="PHAGE REPLICATION PROTEIN-RELATED"/>
    <property type="match status" value="1"/>
</dbReference>
<reference evidence="4 5" key="1">
    <citation type="submission" date="2019-08" db="EMBL/GenBank/DDBJ databases">
        <title>In-depth cultivation of the pig gut microbiome towards novel bacterial diversity and tailored functional studies.</title>
        <authorList>
            <person name="Wylensek D."/>
            <person name="Hitch T.C.A."/>
            <person name="Clavel T."/>
        </authorList>
    </citation>
    <scope>NUCLEOTIDE SEQUENCE [LARGE SCALE GENOMIC DNA]</scope>
    <source>
        <strain evidence="4 5">Med78-601-WT-4W-RMD-3</strain>
    </source>
</reference>
<evidence type="ECO:0000259" key="3">
    <source>
        <dbReference type="Pfam" id="PF07261"/>
    </source>
</evidence>
<dbReference type="EMBL" id="VULR01000002">
    <property type="protein sequence ID" value="MSS42441.1"/>
    <property type="molecule type" value="Genomic_DNA"/>
</dbReference>
<name>A0A844FEP4_9FIRM</name>
<dbReference type="SUPFAM" id="SSF158499">
    <property type="entry name" value="DnaD domain-like"/>
    <property type="match status" value="1"/>
</dbReference>
<dbReference type="Proteomes" id="UP000462760">
    <property type="component" value="Unassembled WGS sequence"/>
</dbReference>
<dbReference type="AlphaFoldDB" id="A0A844FEP4"/>
<organism evidence="4 5">
    <name type="scientific">Anaerosalibacter bizertensis</name>
    <dbReference type="NCBI Taxonomy" id="932217"/>
    <lineage>
        <taxon>Bacteria</taxon>
        <taxon>Bacillati</taxon>
        <taxon>Bacillota</taxon>
        <taxon>Tissierellia</taxon>
        <taxon>Tissierellales</taxon>
        <taxon>Sporanaerobacteraceae</taxon>
        <taxon>Anaerosalibacter</taxon>
    </lineage>
</organism>
<accession>A0A844FEP4</accession>
<dbReference type="InterPro" id="IPR053162">
    <property type="entry name" value="DnaD"/>
</dbReference>
<evidence type="ECO:0000313" key="5">
    <source>
        <dbReference type="Proteomes" id="UP000462760"/>
    </source>
</evidence>
<comment type="similarity">
    <text evidence="1">Belongs to the DnaB/DnaD family.</text>
</comment>
<protein>
    <submittedName>
        <fullName evidence="4">DnaD domain protein</fullName>
    </submittedName>
</protein>
<dbReference type="OrthoDB" id="1652900at2"/>
<feature type="region of interest" description="Disordered" evidence="2">
    <location>
        <begin position="117"/>
        <end position="140"/>
    </location>
</feature>
<gene>
    <name evidence="4" type="ORF">FYJ27_01645</name>
</gene>
<dbReference type="Pfam" id="PF07261">
    <property type="entry name" value="DnaB_2"/>
    <property type="match status" value="1"/>
</dbReference>
<feature type="domain" description="DnaB/C C-terminal" evidence="3">
    <location>
        <begin position="163"/>
        <end position="230"/>
    </location>
</feature>
<evidence type="ECO:0000256" key="2">
    <source>
        <dbReference type="SAM" id="MobiDB-lite"/>
    </source>
</evidence>
<feature type="compositionally biased region" description="Basic and acidic residues" evidence="2">
    <location>
        <begin position="117"/>
        <end position="126"/>
    </location>
</feature>
<dbReference type="PANTHER" id="PTHR37293:SF5">
    <property type="entry name" value="DNA REPLICATION PROTEIN"/>
    <property type="match status" value="1"/>
</dbReference>
<dbReference type="InterPro" id="IPR034829">
    <property type="entry name" value="DnaD-like_sf"/>
</dbReference>
<sequence length="298" mass="35341">MDKGWIKLHRQLMDKAIWQSSTPQQKVILITLLTMANHKEKEWEWKGKKYVAKPGQFVTSLQSIVDKSGKGITIQNVRTALNKFEKYEFLTSESTKTGRLITIINWDLYQGDNKEINKDDNKELTKDQQSTNKELTPNKNDKNVRMKEYSVCMYDENFKNIIRLLEKNTGVIPPILIDEIYEYSNVFNLDMFSEATKIAANNKKRTVNYILGILRNWKDNNILTIDDLEALRKEKELERQEKEEKQKSQNKVQYPKAKKTRFHNFDQRTESYSNDDLEKIMERKKLEHLERLRDQNAL</sequence>
<dbReference type="InterPro" id="IPR006343">
    <property type="entry name" value="DnaB/C_C"/>
</dbReference>
<dbReference type="RefSeq" id="WP_154482162.1">
    <property type="nucleotide sequence ID" value="NZ_VULR01000002.1"/>
</dbReference>